<dbReference type="GO" id="GO:0016787">
    <property type="term" value="F:hydrolase activity"/>
    <property type="evidence" value="ECO:0007669"/>
    <property type="project" value="UniProtKB-KW"/>
</dbReference>
<protein>
    <submittedName>
        <fullName evidence="2">Glycoside hydrolase family 88 protein</fullName>
    </submittedName>
</protein>
<dbReference type="PANTHER" id="PTHR33886:SF8">
    <property type="entry name" value="UNSATURATED RHAMNOGALACTURONAN HYDROLASE (EUROFUNG)"/>
    <property type="match status" value="1"/>
</dbReference>
<dbReference type="PANTHER" id="PTHR33886">
    <property type="entry name" value="UNSATURATED RHAMNOGALACTURONAN HYDROLASE (EUROFUNG)"/>
    <property type="match status" value="1"/>
</dbReference>
<evidence type="ECO:0000256" key="1">
    <source>
        <dbReference type="ARBA" id="ARBA00022801"/>
    </source>
</evidence>
<dbReference type="AlphaFoldDB" id="A0A927CAS8"/>
<gene>
    <name evidence="2" type="ORF">IDH45_15040</name>
</gene>
<dbReference type="Gene3D" id="1.50.10.10">
    <property type="match status" value="1"/>
</dbReference>
<dbReference type="Pfam" id="PF07470">
    <property type="entry name" value="Glyco_hydro_88"/>
    <property type="match status" value="1"/>
</dbReference>
<proteinExistence type="predicted"/>
<evidence type="ECO:0000313" key="2">
    <source>
        <dbReference type="EMBL" id="MBD2863307.1"/>
    </source>
</evidence>
<dbReference type="RefSeq" id="WP_190928941.1">
    <property type="nucleotide sequence ID" value="NZ_JACXJA010000019.1"/>
</dbReference>
<reference evidence="2" key="1">
    <citation type="submission" date="2020-09" db="EMBL/GenBank/DDBJ databases">
        <title>A novel bacterium of genus Paenibacillus, isolated from South China Sea.</title>
        <authorList>
            <person name="Huang H."/>
            <person name="Mo K."/>
            <person name="Hu Y."/>
        </authorList>
    </citation>
    <scope>NUCLEOTIDE SEQUENCE</scope>
    <source>
        <strain evidence="2">IB182363</strain>
    </source>
</reference>
<dbReference type="InterPro" id="IPR008928">
    <property type="entry name" value="6-hairpin_glycosidase_sf"/>
</dbReference>
<dbReference type="Proteomes" id="UP000639396">
    <property type="component" value="Unassembled WGS sequence"/>
</dbReference>
<dbReference type="InterPro" id="IPR010905">
    <property type="entry name" value="Glyco_hydro_88"/>
</dbReference>
<dbReference type="GO" id="GO:0005975">
    <property type="term" value="P:carbohydrate metabolic process"/>
    <property type="evidence" value="ECO:0007669"/>
    <property type="project" value="InterPro"/>
</dbReference>
<name>A0A927CAS8_9BACL</name>
<organism evidence="2 3">
    <name type="scientific">Paenibacillus oceani</name>
    <dbReference type="NCBI Taxonomy" id="2772510"/>
    <lineage>
        <taxon>Bacteria</taxon>
        <taxon>Bacillati</taxon>
        <taxon>Bacillota</taxon>
        <taxon>Bacilli</taxon>
        <taxon>Bacillales</taxon>
        <taxon>Paenibacillaceae</taxon>
        <taxon>Paenibacillus</taxon>
    </lineage>
</organism>
<sequence length="496" mass="54895">MDNTTVIYEAAKVGAAPARSLPERKRVPAGWSAVPIGGAGHELKLTWDGPVMQRFLDTLHLAARLRITIAVEMREVLFVEAYLLDSGERLGSYDIRYAYVFQPFELPLTRTQVQAALRQGIGLRIIETDSTLWVFDGLSADDSRKFFSPHLMLAEEDQRIRQFRQRMMSLDSLQPFGWLEGCVLDGLYDMRRVGETNRAEQVIAGHLDQYVNGNGQLIYEDLHGLPSDGSFSGIESTLPIAVIAKLTPDHPLVGQLVSYWNSHLVEEKGILSAETSLTAEGAYTMGYPMAVIASRLGNDQLAQTALRQLLLRRKALTDGRDLYGIVSSSGQKRIMRNWARSYTWYMLGFVRTFMELQGSRRYAKLAGMEEVSAEFRRMSEIALSRREPGGLWSCFLGEPETGIETSGSAGIAAALALGARAGVLPHTMLDAAREAMQALETYLTPDGVLQGVCQHNCGGLQLQRGGYRVLSQMGMGLMAQLYAAVYSEPERGTAQR</sequence>
<keyword evidence="3" id="KW-1185">Reference proteome</keyword>
<comment type="caution">
    <text evidence="2">The sequence shown here is derived from an EMBL/GenBank/DDBJ whole genome shotgun (WGS) entry which is preliminary data.</text>
</comment>
<dbReference type="SUPFAM" id="SSF48208">
    <property type="entry name" value="Six-hairpin glycosidases"/>
    <property type="match status" value="1"/>
</dbReference>
<dbReference type="InterPro" id="IPR052043">
    <property type="entry name" value="PolySaccharide_Degr_Enz"/>
</dbReference>
<dbReference type="EMBL" id="JACXJA010000019">
    <property type="protein sequence ID" value="MBD2863307.1"/>
    <property type="molecule type" value="Genomic_DNA"/>
</dbReference>
<accession>A0A927CAS8</accession>
<keyword evidence="1 2" id="KW-0378">Hydrolase</keyword>
<dbReference type="InterPro" id="IPR012341">
    <property type="entry name" value="6hp_glycosidase-like_sf"/>
</dbReference>
<evidence type="ECO:0000313" key="3">
    <source>
        <dbReference type="Proteomes" id="UP000639396"/>
    </source>
</evidence>